<sequence>MEITFLEAIFLNCLHKLNGERTIYSLYHLFQGKKSAQTIQDAHFFGLTPFFYVFPTIERKEIAKLAEQLGAGGHISRQSDDTWQLTEQGTATLAHSLKQYPLPKYLDGLKYHHLTGVFWERLTLLVQVCSNLVYHHKEYIPVQSRQETLNWVKTFLGKRKEGRADIAKNLYSELVFCFEKEEGIDPALLVRRLTGYSRIGLTSLQAADEAGLDHHHYQLEFLNILHYLLGTVAENKSTLSILAAAASDGRQASPFTLSAEKTFLLLEKGYTPDQIASMRNLKGNTIEDHIVEIALNVKEFSISAYVSPEKEARIMEAADKIPVRRLKEIRDRVEDANYFEIRLVLARMGGR</sequence>
<evidence type="ECO:0000313" key="2">
    <source>
        <dbReference type="EMBL" id="RID87326.1"/>
    </source>
</evidence>
<keyword evidence="3" id="KW-1185">Reference proteome</keyword>
<dbReference type="InterPro" id="IPR029491">
    <property type="entry name" value="Helicase_HTH"/>
</dbReference>
<name>A0A398BIP0_9BACI</name>
<dbReference type="EMBL" id="QWVT01000010">
    <property type="protein sequence ID" value="RID87326.1"/>
    <property type="molecule type" value="Genomic_DNA"/>
</dbReference>
<protein>
    <submittedName>
        <fullName evidence="2">RQC domain-containing protein</fullName>
    </submittedName>
</protein>
<proteinExistence type="predicted"/>
<dbReference type="RefSeq" id="WP_119111837.1">
    <property type="nucleotide sequence ID" value="NZ_CBCSEO010000009.1"/>
</dbReference>
<accession>A0A398BIP0</accession>
<dbReference type="Pfam" id="PF14493">
    <property type="entry name" value="HTH_40"/>
    <property type="match status" value="1"/>
</dbReference>
<comment type="caution">
    <text evidence="2">The sequence shown here is derived from an EMBL/GenBank/DDBJ whole genome shotgun (WGS) entry which is preliminary data.</text>
</comment>
<feature type="domain" description="Helicase Helix-turn-helix" evidence="1">
    <location>
        <begin position="258"/>
        <end position="345"/>
    </location>
</feature>
<dbReference type="AlphaFoldDB" id="A0A398BIP0"/>
<reference evidence="2 3" key="1">
    <citation type="submission" date="2018-08" db="EMBL/GenBank/DDBJ databases">
        <title>Bacillus jemisoniae sp. nov., Bacillus chryseoplanitiae sp. nov., Bacillus resnikiae sp. nov., and Bacillus frankliniae sp. nov., isolated from Viking spacecraft and associated surfaces.</title>
        <authorList>
            <person name="Seuylemezian A."/>
            <person name="Vaishampayan P."/>
        </authorList>
    </citation>
    <scope>NUCLEOTIDE SEQUENCE [LARGE SCALE GENOMIC DNA]</scope>
    <source>
        <strain evidence="2 3">JJ-247</strain>
    </source>
</reference>
<dbReference type="InterPro" id="IPR008308">
    <property type="entry name" value="YpbB-like"/>
</dbReference>
<dbReference type="OrthoDB" id="2354672at2"/>
<evidence type="ECO:0000313" key="3">
    <source>
        <dbReference type="Proteomes" id="UP000265816"/>
    </source>
</evidence>
<dbReference type="Proteomes" id="UP000265816">
    <property type="component" value="Unassembled WGS sequence"/>
</dbReference>
<dbReference type="PIRSF" id="PIRSF021350">
    <property type="entry name" value="UCP021350"/>
    <property type="match status" value="1"/>
</dbReference>
<evidence type="ECO:0000259" key="1">
    <source>
        <dbReference type="Pfam" id="PF14493"/>
    </source>
</evidence>
<gene>
    <name evidence="2" type="ORF">D1970_05215</name>
</gene>
<organism evidence="2 3">
    <name type="scientific">Mesobacillus zeae</name>
    <dbReference type="NCBI Taxonomy" id="1917180"/>
    <lineage>
        <taxon>Bacteria</taxon>
        <taxon>Bacillati</taxon>
        <taxon>Bacillota</taxon>
        <taxon>Bacilli</taxon>
        <taxon>Bacillales</taxon>
        <taxon>Bacillaceae</taxon>
        <taxon>Mesobacillus</taxon>
    </lineage>
</organism>